<accession>A0A0R1ZJ93</accession>
<dbReference type="GO" id="GO:0000917">
    <property type="term" value="P:division septum assembly"/>
    <property type="evidence" value="ECO:0007669"/>
    <property type="project" value="UniProtKB-KW"/>
</dbReference>
<sequence length="572" mass="67357">MVIFLISLIIIALVIYLGVYLFKRHKAKQIEVYQAKVNEITENSLEKELAEISKLNLSGDSLTEFEKVDKNYREIVNRKLPEISELLNDLRELNQHYQFGRINHELKDVDEKLSGTVAQFEKIKEELKNIRKVTEEHQKAVEELSEKYKDLRKTLLAKSFSFGPSSDKLEEQLGKLEQQFNDYTKLMESGDYVKSAKPLSDLQDATAEMEEKVEKIPPIFKSLKSVFPDQLKELNSAVDQLLKEKYVFHEDLKKKLADIQKMVDKNFENLKKVDLKNATKLDEKLTTDIDKVYDEIDQEYRARKVVEKNYNYYQDFVEHAERQEHELLIDLDRLSQNYELTHNEFEEAHDLQVQIQAIRKDFDNFTKQRSEGVIYSDELKRQKDNIDKLTKIEKKQKEINDGVSNLWKEEKEAQKAVQGFDLEIHRMRRDVEKLNLPGLSREYTDYFFKVSDEIENLDEALGQIQINMDEITKALINTQSDLDVLGDKTKEIIDCATLSEEFLQYANRYRTRYPEVEEAYKKASQLFNKEYNYVDALDTISNAVEEVEPGAYKRITDDYESQEQAQRQYPMN</sequence>
<dbReference type="NCBIfam" id="NF003409">
    <property type="entry name" value="PRK04778.1-3"/>
    <property type="match status" value="1"/>
</dbReference>
<evidence type="ECO:0000256" key="3">
    <source>
        <dbReference type="ARBA" id="ARBA00023054"/>
    </source>
</evidence>
<dbReference type="Proteomes" id="UP000051291">
    <property type="component" value="Unassembled WGS sequence"/>
</dbReference>
<reference evidence="8 9" key="1">
    <citation type="journal article" date="2015" name="Genome Announc.">
        <title>Expanding the biotechnology potential of lactobacilli through comparative genomics of 213 strains and associated genera.</title>
        <authorList>
            <person name="Sun Z."/>
            <person name="Harris H.M."/>
            <person name="McCann A."/>
            <person name="Guo C."/>
            <person name="Argimon S."/>
            <person name="Zhang W."/>
            <person name="Yang X."/>
            <person name="Jeffery I.B."/>
            <person name="Cooney J.C."/>
            <person name="Kagawa T.F."/>
            <person name="Liu W."/>
            <person name="Song Y."/>
            <person name="Salvetti E."/>
            <person name="Wrobel A."/>
            <person name="Rasinkangas P."/>
            <person name="Parkhill J."/>
            <person name="Rea M.C."/>
            <person name="O'Sullivan O."/>
            <person name="Ritari J."/>
            <person name="Douillard F.P."/>
            <person name="Paul Ross R."/>
            <person name="Yang R."/>
            <person name="Briner A.E."/>
            <person name="Felis G.E."/>
            <person name="de Vos W.M."/>
            <person name="Barrangou R."/>
            <person name="Klaenhammer T.R."/>
            <person name="Caufield P.W."/>
            <person name="Cui Y."/>
            <person name="Zhang H."/>
            <person name="O'Toole P.W."/>
        </authorList>
    </citation>
    <scope>NUCLEOTIDE SEQUENCE [LARGE SCALE GENOMIC DNA]</scope>
    <source>
        <strain evidence="8 9">DSM 20653</strain>
    </source>
</reference>
<evidence type="ECO:0000256" key="4">
    <source>
        <dbReference type="ARBA" id="ARBA00023136"/>
    </source>
</evidence>
<evidence type="ECO:0000313" key="9">
    <source>
        <dbReference type="Proteomes" id="UP000051291"/>
    </source>
</evidence>
<comment type="similarity">
    <text evidence="6">Belongs to the EzrA family.</text>
</comment>
<dbReference type="RefSeq" id="WP_057906835.1">
    <property type="nucleotide sequence ID" value="NZ_AYYZ01000029.1"/>
</dbReference>
<dbReference type="HAMAP" id="MF_00728">
    <property type="entry name" value="EzrA"/>
    <property type="match status" value="1"/>
</dbReference>
<keyword evidence="4 6" id="KW-0472">Membrane</keyword>
<evidence type="ECO:0000313" key="8">
    <source>
        <dbReference type="EMBL" id="KRM51785.1"/>
    </source>
</evidence>
<feature type="topological domain" description="Cytoplasmic" evidence="6">
    <location>
        <begin position="23"/>
        <end position="572"/>
    </location>
</feature>
<feature type="topological domain" description="Extracellular" evidence="6">
    <location>
        <begin position="1"/>
        <end position="3"/>
    </location>
</feature>
<dbReference type="GO" id="GO:0000921">
    <property type="term" value="P:septin ring assembly"/>
    <property type="evidence" value="ECO:0007669"/>
    <property type="project" value="InterPro"/>
</dbReference>
<feature type="transmembrane region" description="Helical" evidence="7">
    <location>
        <begin position="6"/>
        <end position="22"/>
    </location>
</feature>
<keyword evidence="5 6" id="KW-0717">Septation</keyword>
<feature type="coiled-coil region" evidence="6">
    <location>
        <begin position="120"/>
        <end position="186"/>
    </location>
</feature>
<gene>
    <name evidence="6" type="primary">ezrA</name>
    <name evidence="8" type="ORF">FC64_GL000977</name>
</gene>
<comment type="function">
    <text evidence="6">Negative regulator of FtsZ ring formation; modulates the frequency and position of FtsZ ring formation. Inhibits FtsZ ring formation at polar sites. Interacts either with FtsZ or with one of its binding partners to promote depolymerization.</text>
</comment>
<evidence type="ECO:0000256" key="1">
    <source>
        <dbReference type="ARBA" id="ARBA00022692"/>
    </source>
</evidence>
<comment type="subcellular location">
    <subcellularLocation>
        <location evidence="6">Cell membrane</location>
        <topology evidence="6">Single-pass membrane protein</topology>
    </subcellularLocation>
    <text evidence="6">Colocalized with FtsZ to the nascent septal site.</text>
</comment>
<dbReference type="GO" id="GO:0005886">
    <property type="term" value="C:plasma membrane"/>
    <property type="evidence" value="ECO:0007669"/>
    <property type="project" value="UniProtKB-SubCell"/>
</dbReference>
<evidence type="ECO:0000256" key="7">
    <source>
        <dbReference type="SAM" id="Phobius"/>
    </source>
</evidence>
<dbReference type="STRING" id="1423820.FC64_GL000977"/>
<protein>
    <recommendedName>
        <fullName evidence="6">Septation ring formation regulator EzrA</fullName>
    </recommendedName>
</protein>
<keyword evidence="9" id="KW-1185">Reference proteome</keyword>
<keyword evidence="3 6" id="KW-0175">Coiled coil</keyword>
<dbReference type="PATRIC" id="fig|1423820.4.peg.1001"/>
<keyword evidence="6" id="KW-1003">Cell membrane</keyword>
<evidence type="ECO:0000256" key="2">
    <source>
        <dbReference type="ARBA" id="ARBA00022989"/>
    </source>
</evidence>
<dbReference type="GO" id="GO:0005940">
    <property type="term" value="C:septin ring"/>
    <property type="evidence" value="ECO:0007669"/>
    <property type="project" value="InterPro"/>
</dbReference>
<keyword evidence="1 6" id="KW-0812">Transmembrane</keyword>
<keyword evidence="6" id="KW-0131">Cell cycle</keyword>
<dbReference type="Pfam" id="PF06160">
    <property type="entry name" value="EzrA"/>
    <property type="match status" value="1"/>
</dbReference>
<organism evidence="8 9">
    <name type="scientific">Ligilactobacillus araffinosus DSM 20653</name>
    <dbReference type="NCBI Taxonomy" id="1423820"/>
    <lineage>
        <taxon>Bacteria</taxon>
        <taxon>Bacillati</taxon>
        <taxon>Bacillota</taxon>
        <taxon>Bacilli</taxon>
        <taxon>Lactobacillales</taxon>
        <taxon>Lactobacillaceae</taxon>
        <taxon>Ligilactobacillus</taxon>
    </lineage>
</organism>
<evidence type="ECO:0000256" key="5">
    <source>
        <dbReference type="ARBA" id="ARBA00023210"/>
    </source>
</evidence>
<dbReference type="AlphaFoldDB" id="A0A0R1ZJ93"/>
<name>A0A0R1ZJ93_9LACO</name>
<dbReference type="InterPro" id="IPR010379">
    <property type="entry name" value="EzrA"/>
</dbReference>
<keyword evidence="6" id="KW-0132">Cell division</keyword>
<proteinExistence type="inferred from homology"/>
<dbReference type="EMBL" id="AYYZ01000029">
    <property type="protein sequence ID" value="KRM51785.1"/>
    <property type="molecule type" value="Genomic_DNA"/>
</dbReference>
<comment type="caution">
    <text evidence="8">The sequence shown here is derived from an EMBL/GenBank/DDBJ whole genome shotgun (WGS) entry which is preliminary data.</text>
</comment>
<evidence type="ECO:0000256" key="6">
    <source>
        <dbReference type="HAMAP-Rule" id="MF_00728"/>
    </source>
</evidence>
<keyword evidence="2 6" id="KW-1133">Transmembrane helix</keyword>